<comment type="similarity">
    <text evidence="1">Belongs to the pseudouridine synthase RluA family.</text>
</comment>
<dbReference type="PANTHER" id="PTHR21600:SF87">
    <property type="entry name" value="RNA PSEUDOURIDYLATE SYNTHASE DOMAIN-CONTAINING PROTEIN 1"/>
    <property type="match status" value="1"/>
</dbReference>
<comment type="caution">
    <text evidence="3">The sequence shown here is derived from an EMBL/GenBank/DDBJ whole genome shotgun (WGS) entry which is preliminary data.</text>
</comment>
<dbReference type="EMBL" id="JAKELL010000044">
    <property type="protein sequence ID" value="KAH8988018.1"/>
    <property type="molecule type" value="Genomic_DNA"/>
</dbReference>
<dbReference type="GO" id="GO:0009982">
    <property type="term" value="F:pseudouridine synthase activity"/>
    <property type="evidence" value="ECO:0007669"/>
    <property type="project" value="InterPro"/>
</dbReference>
<dbReference type="PROSITE" id="PS01129">
    <property type="entry name" value="PSI_RLU"/>
    <property type="match status" value="1"/>
</dbReference>
<dbReference type="InterPro" id="IPR006145">
    <property type="entry name" value="PsdUridine_synth_RsuA/RluA"/>
</dbReference>
<evidence type="ECO:0000256" key="1">
    <source>
        <dbReference type="ARBA" id="ARBA00010876"/>
    </source>
</evidence>
<dbReference type="SUPFAM" id="SSF55120">
    <property type="entry name" value="Pseudouridine synthase"/>
    <property type="match status" value="1"/>
</dbReference>
<dbReference type="GO" id="GO:0003723">
    <property type="term" value="F:RNA binding"/>
    <property type="evidence" value="ECO:0007669"/>
    <property type="project" value="InterPro"/>
</dbReference>
<evidence type="ECO:0000259" key="2">
    <source>
        <dbReference type="Pfam" id="PF00849"/>
    </source>
</evidence>
<reference evidence="3" key="1">
    <citation type="submission" date="2022-01" db="EMBL/GenBank/DDBJ databases">
        <title>Comparative genomics reveals a dynamic genome evolution in the ectomycorrhizal milk-cap (Lactarius) mushrooms.</title>
        <authorList>
            <consortium name="DOE Joint Genome Institute"/>
            <person name="Lebreton A."/>
            <person name="Tang N."/>
            <person name="Kuo A."/>
            <person name="LaButti K."/>
            <person name="Drula E."/>
            <person name="Barry K."/>
            <person name="Clum A."/>
            <person name="Lipzen A."/>
            <person name="Mousain D."/>
            <person name="Ng V."/>
            <person name="Wang R."/>
            <person name="Wang X."/>
            <person name="Dai Y."/>
            <person name="Henrissat B."/>
            <person name="Grigoriev I.V."/>
            <person name="Guerin-Laguette A."/>
            <person name="Yu F."/>
            <person name="Martin F.M."/>
        </authorList>
    </citation>
    <scope>NUCLEOTIDE SEQUENCE</scope>
    <source>
        <strain evidence="3">QP</strain>
    </source>
</reference>
<feature type="non-terminal residue" evidence="3">
    <location>
        <position position="1"/>
    </location>
</feature>
<dbReference type="Pfam" id="PF00849">
    <property type="entry name" value="PseudoU_synth_2"/>
    <property type="match status" value="1"/>
</dbReference>
<dbReference type="InterPro" id="IPR020103">
    <property type="entry name" value="PsdUridine_synth_cat_dom_sf"/>
</dbReference>
<dbReference type="Gene3D" id="3.30.2350.10">
    <property type="entry name" value="Pseudouridine synthase"/>
    <property type="match status" value="1"/>
</dbReference>
<dbReference type="Proteomes" id="UP001201163">
    <property type="component" value="Unassembled WGS sequence"/>
</dbReference>
<organism evidence="3 4">
    <name type="scientific">Lactarius akahatsu</name>
    <dbReference type="NCBI Taxonomy" id="416441"/>
    <lineage>
        <taxon>Eukaryota</taxon>
        <taxon>Fungi</taxon>
        <taxon>Dikarya</taxon>
        <taxon>Basidiomycota</taxon>
        <taxon>Agaricomycotina</taxon>
        <taxon>Agaricomycetes</taxon>
        <taxon>Russulales</taxon>
        <taxon>Russulaceae</taxon>
        <taxon>Lactarius</taxon>
    </lineage>
</organism>
<sequence>DRGVIALNKPPGLVSQGSTPGTGVGTVHNHHSRENDAVSSKSAFSTVLDGLRRRYDLSTGPYPVHRLDKGTTGVLMLACTKVLARELSQQFRTHAIGKTYLALVLGGSREFSAKKGLISHSLSSDNGRVQLGAEEGLGSKPALTMWEVLAFSDKAPLSLVRLYPRTGLKHQLRVHMAHTLQVPILGDTLYGNATSAQQILASSRVPQSRLFLHSSSISFWRYRRTGPRKRFRLTIVAPLPADFIKVCREMGLQPPDVAIQGGIFVDGEYVGEEEIPDVGGRWLGEPVSV</sequence>
<protein>
    <submittedName>
        <fullName evidence="3">Pseudouridine synthase</fullName>
    </submittedName>
</protein>
<evidence type="ECO:0000313" key="3">
    <source>
        <dbReference type="EMBL" id="KAH8988018.1"/>
    </source>
</evidence>
<dbReference type="AlphaFoldDB" id="A0AAD4LHQ5"/>
<evidence type="ECO:0000313" key="4">
    <source>
        <dbReference type="Proteomes" id="UP001201163"/>
    </source>
</evidence>
<dbReference type="CDD" id="cd02869">
    <property type="entry name" value="PseudoU_synth_RluA_like"/>
    <property type="match status" value="1"/>
</dbReference>
<accession>A0AAD4LHQ5</accession>
<name>A0AAD4LHQ5_9AGAM</name>
<gene>
    <name evidence="3" type="ORF">EDB92DRAFT_2013045</name>
</gene>
<dbReference type="InterPro" id="IPR050188">
    <property type="entry name" value="RluA_PseudoU_synthase"/>
</dbReference>
<dbReference type="PANTHER" id="PTHR21600">
    <property type="entry name" value="MITOCHONDRIAL RNA PSEUDOURIDINE SYNTHASE"/>
    <property type="match status" value="1"/>
</dbReference>
<feature type="domain" description="Pseudouridine synthase RsuA/RluA-like" evidence="2">
    <location>
        <begin position="4"/>
        <end position="178"/>
    </location>
</feature>
<dbReference type="GO" id="GO:0000455">
    <property type="term" value="P:enzyme-directed rRNA pseudouridine synthesis"/>
    <property type="evidence" value="ECO:0007669"/>
    <property type="project" value="TreeGrafter"/>
</dbReference>
<keyword evidence="4" id="KW-1185">Reference proteome</keyword>
<dbReference type="InterPro" id="IPR006224">
    <property type="entry name" value="PsdUridine_synth_RluA-like_CS"/>
</dbReference>
<proteinExistence type="inferred from homology"/>